<proteinExistence type="inferred from homology"/>
<comment type="catalytic activity">
    <reaction evidence="1 5 6">
        <text>[protein]-peptidylproline (omega=180) = [protein]-peptidylproline (omega=0)</text>
        <dbReference type="Rhea" id="RHEA:16237"/>
        <dbReference type="Rhea" id="RHEA-COMP:10747"/>
        <dbReference type="Rhea" id="RHEA-COMP:10748"/>
        <dbReference type="ChEBI" id="CHEBI:83833"/>
        <dbReference type="ChEBI" id="CHEBI:83834"/>
        <dbReference type="EC" id="5.2.1.8"/>
    </reaction>
</comment>
<dbReference type="PROSITE" id="PS50059">
    <property type="entry name" value="FKBP_PPIASE"/>
    <property type="match status" value="1"/>
</dbReference>
<dbReference type="InterPro" id="IPR036944">
    <property type="entry name" value="PPIase_FKBP_N_sf"/>
</dbReference>
<gene>
    <name evidence="9" type="ORF">EDC56_2417</name>
</gene>
<keyword evidence="3 5" id="KW-0697">Rotamase</keyword>
<dbReference type="EC" id="5.2.1.8" evidence="6"/>
<evidence type="ECO:0000256" key="2">
    <source>
        <dbReference type="ARBA" id="ARBA00006577"/>
    </source>
</evidence>
<evidence type="ECO:0000256" key="7">
    <source>
        <dbReference type="SAM" id="SignalP"/>
    </source>
</evidence>
<dbReference type="InterPro" id="IPR046357">
    <property type="entry name" value="PPIase_dom_sf"/>
</dbReference>
<reference evidence="9 10" key="1">
    <citation type="submission" date="2018-11" db="EMBL/GenBank/DDBJ databases">
        <title>Genomic Encyclopedia of Type Strains, Phase IV (KMG-IV): sequencing the most valuable type-strain genomes for metagenomic binning, comparative biology and taxonomic classification.</title>
        <authorList>
            <person name="Goeker M."/>
        </authorList>
    </citation>
    <scope>NUCLEOTIDE SEQUENCE [LARGE SCALE GENOMIC DNA]</scope>
    <source>
        <strain evidence="9 10">DSM 100316</strain>
    </source>
</reference>
<dbReference type="Proteomes" id="UP000275394">
    <property type="component" value="Unassembled WGS sequence"/>
</dbReference>
<keyword evidence="7" id="KW-0732">Signal</keyword>
<dbReference type="GO" id="GO:0006457">
    <property type="term" value="P:protein folding"/>
    <property type="evidence" value="ECO:0007669"/>
    <property type="project" value="InterPro"/>
</dbReference>
<dbReference type="PANTHER" id="PTHR43811:SF19">
    <property type="entry name" value="39 KDA FK506-BINDING NUCLEAR PROTEIN"/>
    <property type="match status" value="1"/>
</dbReference>
<evidence type="ECO:0000256" key="5">
    <source>
        <dbReference type="PROSITE-ProRule" id="PRU00277"/>
    </source>
</evidence>
<name>A0A3N2DQ76_9GAMM</name>
<feature type="chain" id="PRO_5018241655" description="Peptidyl-prolyl cis-trans isomerase" evidence="7">
    <location>
        <begin position="23"/>
        <end position="245"/>
    </location>
</feature>
<dbReference type="SUPFAM" id="SSF54534">
    <property type="entry name" value="FKBP-like"/>
    <property type="match status" value="1"/>
</dbReference>
<evidence type="ECO:0000313" key="9">
    <source>
        <dbReference type="EMBL" id="ROS01968.1"/>
    </source>
</evidence>
<dbReference type="EMBL" id="RKHR01000004">
    <property type="protein sequence ID" value="ROS01968.1"/>
    <property type="molecule type" value="Genomic_DNA"/>
</dbReference>
<comment type="similarity">
    <text evidence="2 6">Belongs to the FKBP-type PPIase family.</text>
</comment>
<dbReference type="OrthoDB" id="9814548at2"/>
<protein>
    <recommendedName>
        <fullName evidence="6">Peptidyl-prolyl cis-trans isomerase</fullName>
        <ecNumber evidence="6">5.2.1.8</ecNumber>
    </recommendedName>
</protein>
<dbReference type="Gene3D" id="3.10.50.40">
    <property type="match status" value="1"/>
</dbReference>
<evidence type="ECO:0000259" key="8">
    <source>
        <dbReference type="PROSITE" id="PS50059"/>
    </source>
</evidence>
<organism evidence="9 10">
    <name type="scientific">Sinobacterium caligoides</name>
    <dbReference type="NCBI Taxonomy" id="933926"/>
    <lineage>
        <taxon>Bacteria</taxon>
        <taxon>Pseudomonadati</taxon>
        <taxon>Pseudomonadota</taxon>
        <taxon>Gammaproteobacteria</taxon>
        <taxon>Cellvibrionales</taxon>
        <taxon>Spongiibacteraceae</taxon>
        <taxon>Sinobacterium</taxon>
    </lineage>
</organism>
<dbReference type="RefSeq" id="WP_123712713.1">
    <property type="nucleotide sequence ID" value="NZ_RKHR01000004.1"/>
</dbReference>
<keyword evidence="10" id="KW-1185">Reference proteome</keyword>
<comment type="caution">
    <text evidence="9">The sequence shown here is derived from an EMBL/GenBank/DDBJ whole genome shotgun (WGS) entry which is preliminary data.</text>
</comment>
<accession>A0A3N2DQ76</accession>
<feature type="domain" description="PPIase FKBP-type" evidence="8">
    <location>
        <begin position="150"/>
        <end position="235"/>
    </location>
</feature>
<evidence type="ECO:0000256" key="3">
    <source>
        <dbReference type="ARBA" id="ARBA00023110"/>
    </source>
</evidence>
<evidence type="ECO:0000256" key="1">
    <source>
        <dbReference type="ARBA" id="ARBA00000971"/>
    </source>
</evidence>
<dbReference type="InterPro" id="IPR001179">
    <property type="entry name" value="PPIase_FKBP_dom"/>
</dbReference>
<evidence type="ECO:0000256" key="4">
    <source>
        <dbReference type="ARBA" id="ARBA00023235"/>
    </source>
</evidence>
<dbReference type="Gene3D" id="1.10.287.460">
    <property type="entry name" value="Peptidyl-prolyl cis-trans isomerase, FKBP-type, N-terminal domain"/>
    <property type="match status" value="1"/>
</dbReference>
<evidence type="ECO:0000313" key="10">
    <source>
        <dbReference type="Proteomes" id="UP000275394"/>
    </source>
</evidence>
<dbReference type="Pfam" id="PF00254">
    <property type="entry name" value="FKBP_C"/>
    <property type="match status" value="1"/>
</dbReference>
<dbReference type="GO" id="GO:0003755">
    <property type="term" value="F:peptidyl-prolyl cis-trans isomerase activity"/>
    <property type="evidence" value="ECO:0007669"/>
    <property type="project" value="UniProtKB-UniRule"/>
</dbReference>
<sequence length="245" mass="25749">MKKRLLCLAIAGIVLVGCKEEAATDVATATPTFESSTNQASYGMGLRVGQQVKETSMPFDSDSFVAGLTDGISGAEPKVQEEQIIAAMQKLGEDMQKKLQAEKTAAAENNKTEGATFLAANGAKDGVVTTDSGLQYKVLTKGEGTKPSATSVVEVNYRGTLIDGTEFDSSYTRGETAKFPVNAVIAGWTEALQLMPVGSKWELYIPSELAYGPAGSPPIGPNATLIFEVDLIGIEGEKAATDAEK</sequence>
<evidence type="ECO:0000256" key="6">
    <source>
        <dbReference type="RuleBase" id="RU003915"/>
    </source>
</evidence>
<dbReference type="Pfam" id="PF01346">
    <property type="entry name" value="FKBP_N"/>
    <property type="match status" value="1"/>
</dbReference>
<feature type="signal peptide" evidence="7">
    <location>
        <begin position="1"/>
        <end position="22"/>
    </location>
</feature>
<dbReference type="NCBIfam" id="NF008602">
    <property type="entry name" value="PRK11570.1"/>
    <property type="match status" value="1"/>
</dbReference>
<dbReference type="PANTHER" id="PTHR43811">
    <property type="entry name" value="FKBP-TYPE PEPTIDYL-PROLYL CIS-TRANS ISOMERASE FKPA"/>
    <property type="match status" value="1"/>
</dbReference>
<dbReference type="InterPro" id="IPR000774">
    <property type="entry name" value="PPIase_FKBP_N"/>
</dbReference>
<dbReference type="AlphaFoldDB" id="A0A3N2DQ76"/>
<dbReference type="PROSITE" id="PS51257">
    <property type="entry name" value="PROKAR_LIPOPROTEIN"/>
    <property type="match status" value="1"/>
</dbReference>
<keyword evidence="4 5" id="KW-0413">Isomerase</keyword>